<dbReference type="AlphaFoldDB" id="A0A3A3FL94"/>
<dbReference type="SUPFAM" id="SSF51735">
    <property type="entry name" value="NAD(P)-binding Rossmann-fold domains"/>
    <property type="match status" value="1"/>
</dbReference>
<keyword evidence="8" id="KW-1185">Reference proteome</keyword>
<keyword evidence="3" id="KW-0520">NAD</keyword>
<evidence type="ECO:0000313" key="8">
    <source>
        <dbReference type="Proteomes" id="UP000265955"/>
    </source>
</evidence>
<dbReference type="Pfam" id="PF00389">
    <property type="entry name" value="2-Hacid_dh"/>
    <property type="match status" value="1"/>
</dbReference>
<dbReference type="InterPro" id="IPR006140">
    <property type="entry name" value="D-isomer_DH_NAD-bd"/>
</dbReference>
<keyword evidence="1" id="KW-0521">NADP</keyword>
<evidence type="ECO:0000259" key="6">
    <source>
        <dbReference type="Pfam" id="PF02826"/>
    </source>
</evidence>
<dbReference type="EMBL" id="QYUO01000002">
    <property type="protein sequence ID" value="RJF96308.1"/>
    <property type="molecule type" value="Genomic_DNA"/>
</dbReference>
<reference evidence="8" key="1">
    <citation type="submission" date="2018-09" db="EMBL/GenBank/DDBJ databases">
        <authorList>
            <person name="Zhu H."/>
        </authorList>
    </citation>
    <scope>NUCLEOTIDE SEQUENCE [LARGE SCALE GENOMIC DNA]</scope>
    <source>
        <strain evidence="8">K1R23-30</strain>
    </source>
</reference>
<gene>
    <name evidence="7" type="ORF">D3871_19610</name>
</gene>
<dbReference type="PROSITE" id="PS00065">
    <property type="entry name" value="D_2_HYDROXYACID_DH_1"/>
    <property type="match status" value="1"/>
</dbReference>
<organism evidence="7 8">
    <name type="scientific">Noviherbaspirillum saxi</name>
    <dbReference type="NCBI Taxonomy" id="2320863"/>
    <lineage>
        <taxon>Bacteria</taxon>
        <taxon>Pseudomonadati</taxon>
        <taxon>Pseudomonadota</taxon>
        <taxon>Betaproteobacteria</taxon>
        <taxon>Burkholderiales</taxon>
        <taxon>Oxalobacteraceae</taxon>
        <taxon>Noviherbaspirillum</taxon>
    </lineage>
</organism>
<evidence type="ECO:0000313" key="7">
    <source>
        <dbReference type="EMBL" id="RJF96308.1"/>
    </source>
</evidence>
<dbReference type="GO" id="GO:0005829">
    <property type="term" value="C:cytosol"/>
    <property type="evidence" value="ECO:0007669"/>
    <property type="project" value="TreeGrafter"/>
</dbReference>
<evidence type="ECO:0000259" key="5">
    <source>
        <dbReference type="Pfam" id="PF00389"/>
    </source>
</evidence>
<dbReference type="FunFam" id="3.40.50.720:FF:000213">
    <property type="entry name" value="Putative 2-hydroxyacid dehydrogenase"/>
    <property type="match status" value="1"/>
</dbReference>
<feature type="domain" description="D-isomer specific 2-hydroxyacid dehydrogenase catalytic" evidence="5">
    <location>
        <begin position="12"/>
        <end position="317"/>
    </location>
</feature>
<proteinExistence type="inferred from homology"/>
<name>A0A3A3FL94_9BURK</name>
<dbReference type="Gene3D" id="3.40.50.720">
    <property type="entry name" value="NAD(P)-binding Rossmann-like Domain"/>
    <property type="match status" value="2"/>
</dbReference>
<dbReference type="OrthoDB" id="9805416at2"/>
<evidence type="ECO:0000256" key="3">
    <source>
        <dbReference type="ARBA" id="ARBA00023027"/>
    </source>
</evidence>
<feature type="domain" description="D-isomer specific 2-hydroxyacid dehydrogenase NAD-binding" evidence="6">
    <location>
        <begin position="115"/>
        <end position="285"/>
    </location>
</feature>
<dbReference type="InterPro" id="IPR050223">
    <property type="entry name" value="D-isomer_2-hydroxyacid_DH"/>
</dbReference>
<dbReference type="GO" id="GO:0030267">
    <property type="term" value="F:glyoxylate reductase (NADPH) activity"/>
    <property type="evidence" value="ECO:0007669"/>
    <property type="project" value="TreeGrafter"/>
</dbReference>
<dbReference type="Pfam" id="PF02826">
    <property type="entry name" value="2-Hacid_dh_C"/>
    <property type="match status" value="1"/>
</dbReference>
<comment type="caution">
    <text evidence="7">The sequence shown here is derived from an EMBL/GenBank/DDBJ whole genome shotgun (WGS) entry which is preliminary data.</text>
</comment>
<dbReference type="RefSeq" id="WP_119771453.1">
    <property type="nucleotide sequence ID" value="NZ_QYUO01000002.1"/>
</dbReference>
<evidence type="ECO:0000256" key="2">
    <source>
        <dbReference type="ARBA" id="ARBA00023002"/>
    </source>
</evidence>
<sequence>MKPVLLVLVYLSEEHRALVSERFEMIYAPNAGLGADRSNGQAQIAARGTDIRVVLTNGTNGLLAEEIAQLPRLELICTVGVGFENVARDAARARGIPVCNAAGTNDDAVADHAMTILLAAIRRLPFLNNGVRHGLWRDDIPRPPHVSGRRMGIFGLGAIGKKIAKRAQGFDMEIGYHSRTRRDETGFQWFDDIKALAAWCDFLVIAAPGGKETYHIVNAEVLDALGPQGVVVNIARGTLVDTNAVADALRDKRIWAAALDVYENEPMPPAPLLEFENAVLTPHIGGISPQAIHASVLRFLENAEAHFSGQPLLTQVN</sequence>
<dbReference type="PANTHER" id="PTHR10996">
    <property type="entry name" value="2-HYDROXYACID DEHYDROGENASE-RELATED"/>
    <property type="match status" value="1"/>
</dbReference>
<dbReference type="Proteomes" id="UP000265955">
    <property type="component" value="Unassembled WGS sequence"/>
</dbReference>
<accession>A0A3A3FL94</accession>
<dbReference type="PANTHER" id="PTHR10996:SF178">
    <property type="entry name" value="2-HYDROXYACID DEHYDROGENASE YGL185C-RELATED"/>
    <property type="match status" value="1"/>
</dbReference>
<dbReference type="GO" id="GO:0051287">
    <property type="term" value="F:NAD binding"/>
    <property type="evidence" value="ECO:0007669"/>
    <property type="project" value="InterPro"/>
</dbReference>
<dbReference type="InterPro" id="IPR029752">
    <property type="entry name" value="D-isomer_DH_CS1"/>
</dbReference>
<evidence type="ECO:0000256" key="4">
    <source>
        <dbReference type="RuleBase" id="RU003719"/>
    </source>
</evidence>
<dbReference type="SUPFAM" id="SSF52283">
    <property type="entry name" value="Formate/glycerate dehydrogenase catalytic domain-like"/>
    <property type="match status" value="1"/>
</dbReference>
<dbReference type="InterPro" id="IPR036291">
    <property type="entry name" value="NAD(P)-bd_dom_sf"/>
</dbReference>
<keyword evidence="2 4" id="KW-0560">Oxidoreductase</keyword>
<dbReference type="CDD" id="cd12156">
    <property type="entry name" value="HPPR"/>
    <property type="match status" value="1"/>
</dbReference>
<protein>
    <submittedName>
        <fullName evidence="7">2-hydroxyacid dehydrogenase</fullName>
    </submittedName>
</protein>
<comment type="similarity">
    <text evidence="4">Belongs to the D-isomer specific 2-hydroxyacid dehydrogenase family.</text>
</comment>
<dbReference type="InterPro" id="IPR006139">
    <property type="entry name" value="D-isomer_2_OHA_DH_cat_dom"/>
</dbReference>
<dbReference type="GO" id="GO:0016618">
    <property type="term" value="F:hydroxypyruvate reductase [NAD(P)H] activity"/>
    <property type="evidence" value="ECO:0007669"/>
    <property type="project" value="TreeGrafter"/>
</dbReference>
<evidence type="ECO:0000256" key="1">
    <source>
        <dbReference type="ARBA" id="ARBA00022857"/>
    </source>
</evidence>